<dbReference type="Proteomes" id="UP000190367">
    <property type="component" value="Unassembled WGS sequence"/>
</dbReference>
<protein>
    <submittedName>
        <fullName evidence="4">Sialate O-acetylesterase</fullName>
    </submittedName>
</protein>
<gene>
    <name evidence="4" type="ORF">SAMN04488128_1011482</name>
</gene>
<dbReference type="GO" id="GO:0001681">
    <property type="term" value="F:sialate O-acetylesterase activity"/>
    <property type="evidence" value="ECO:0007669"/>
    <property type="project" value="InterPro"/>
</dbReference>
<dbReference type="Pfam" id="PF03629">
    <property type="entry name" value="SASA"/>
    <property type="match status" value="1"/>
</dbReference>
<keyword evidence="1" id="KW-0378">Hydrolase</keyword>
<name>A0A1T4N8V0_9BACT</name>
<evidence type="ECO:0000256" key="1">
    <source>
        <dbReference type="ARBA" id="ARBA00022801"/>
    </source>
</evidence>
<dbReference type="GO" id="GO:0005975">
    <property type="term" value="P:carbohydrate metabolic process"/>
    <property type="evidence" value="ECO:0007669"/>
    <property type="project" value="TreeGrafter"/>
</dbReference>
<dbReference type="OrthoDB" id="9816001at2"/>
<feature type="chain" id="PRO_5012188271" evidence="2">
    <location>
        <begin position="22"/>
        <end position="466"/>
    </location>
</feature>
<keyword evidence="2" id="KW-0732">Signal</keyword>
<proteinExistence type="predicted"/>
<keyword evidence="5" id="KW-1185">Reference proteome</keyword>
<dbReference type="AlphaFoldDB" id="A0A1T4N8V0"/>
<organism evidence="4 5">
    <name type="scientific">Chitinophaga eiseniae</name>
    <dbReference type="NCBI Taxonomy" id="634771"/>
    <lineage>
        <taxon>Bacteria</taxon>
        <taxon>Pseudomonadati</taxon>
        <taxon>Bacteroidota</taxon>
        <taxon>Chitinophagia</taxon>
        <taxon>Chitinophagales</taxon>
        <taxon>Chitinophagaceae</taxon>
        <taxon>Chitinophaga</taxon>
    </lineage>
</organism>
<accession>A0A1T4N8V0</accession>
<dbReference type="InterPro" id="IPR039329">
    <property type="entry name" value="SIAE"/>
</dbReference>
<dbReference type="InterPro" id="IPR036514">
    <property type="entry name" value="SGNH_hydro_sf"/>
</dbReference>
<evidence type="ECO:0000259" key="3">
    <source>
        <dbReference type="Pfam" id="PF03629"/>
    </source>
</evidence>
<evidence type="ECO:0000256" key="2">
    <source>
        <dbReference type="SAM" id="SignalP"/>
    </source>
</evidence>
<dbReference type="InterPro" id="IPR005181">
    <property type="entry name" value="SASA"/>
</dbReference>
<evidence type="ECO:0000313" key="5">
    <source>
        <dbReference type="Proteomes" id="UP000190367"/>
    </source>
</evidence>
<feature type="signal peptide" evidence="2">
    <location>
        <begin position="1"/>
        <end position="21"/>
    </location>
</feature>
<feature type="domain" description="Sialate O-acetylesterase" evidence="3">
    <location>
        <begin position="106"/>
        <end position="351"/>
    </location>
</feature>
<dbReference type="Gene3D" id="3.40.50.1110">
    <property type="entry name" value="SGNH hydrolase"/>
    <property type="match status" value="1"/>
</dbReference>
<dbReference type="PANTHER" id="PTHR22901">
    <property type="entry name" value="SIALATE O-ACETYLESTERASE"/>
    <property type="match status" value="1"/>
</dbReference>
<dbReference type="STRING" id="634771.SAMN04488128_1011482"/>
<reference evidence="5" key="1">
    <citation type="submission" date="2017-02" db="EMBL/GenBank/DDBJ databases">
        <authorList>
            <person name="Varghese N."/>
            <person name="Submissions S."/>
        </authorList>
    </citation>
    <scope>NUCLEOTIDE SEQUENCE [LARGE SCALE GENOMIC DNA]</scope>
    <source>
        <strain evidence="5">DSM 22224</strain>
    </source>
</reference>
<sequence>MLKKYFLYGLFLFLLPTVLHAAIRLPSLVGNNMVLQQNDSVTLWGWANPSEKITVYTGWDNKTATVTTSGDAKWAVKVHTPAAGGPYEIRLKGANEIVLKNILIGEVWLCSGQSNMEYSYYNGIRQIAAELPVCSNNNIRFFNIPKTTAVCPQDNCPGAWEVCDSNSLKPFSAVGYFFGVKLQQSLGVPVGLINASWGGTPAEVWAPEHLVKDQPQLSEAAAKLAPAAWWPHQPGYAYNAMIAPLLNFNIKGVIWYQGEANVKTAATYAPLFTGMIQSWRDAWHKQLPFYYVQIAPFTYEKENEAALLREAQTRSSALSGTGMVVVYDVTDNVKDIHPQDKRTVGNRLANWALGENYGKTGFTWKSPSFKAISIRKNKAVLRFSNVPTSLRINGKVPVALYVAGADKVFHEASAKVEKDALIVWSHKVEKPVSVRYGFSNTAIGNIFSLEGLPVGPFRTDSWPIAQ</sequence>
<dbReference type="PANTHER" id="PTHR22901:SF0">
    <property type="entry name" value="SIALATE O-ACETYLESTERASE"/>
    <property type="match status" value="1"/>
</dbReference>
<evidence type="ECO:0000313" key="4">
    <source>
        <dbReference type="EMBL" id="SJZ75477.1"/>
    </source>
</evidence>
<dbReference type="SUPFAM" id="SSF52266">
    <property type="entry name" value="SGNH hydrolase"/>
    <property type="match status" value="1"/>
</dbReference>
<dbReference type="EMBL" id="FUWZ01000001">
    <property type="protein sequence ID" value="SJZ75477.1"/>
    <property type="molecule type" value="Genomic_DNA"/>
</dbReference>